<reference evidence="2" key="1">
    <citation type="submission" date="2019-10" db="EMBL/GenBank/DDBJ databases">
        <authorList>
            <consortium name="DOE Joint Genome Institute"/>
            <person name="Kuo A."/>
            <person name="Miyauchi S."/>
            <person name="Kiss E."/>
            <person name="Drula E."/>
            <person name="Kohler A."/>
            <person name="Sanchez-Garcia M."/>
            <person name="Andreopoulos B."/>
            <person name="Barry K.W."/>
            <person name="Bonito G."/>
            <person name="Buee M."/>
            <person name="Carver A."/>
            <person name="Chen C."/>
            <person name="Cichocki N."/>
            <person name="Clum A."/>
            <person name="Culley D."/>
            <person name="Crous P.W."/>
            <person name="Fauchery L."/>
            <person name="Girlanda M."/>
            <person name="Hayes R."/>
            <person name="Keri Z."/>
            <person name="LaButti K."/>
            <person name="Lipzen A."/>
            <person name="Lombard V."/>
            <person name="Magnuson J."/>
            <person name="Maillard F."/>
            <person name="Morin E."/>
            <person name="Murat C."/>
            <person name="Nolan M."/>
            <person name="Ohm R."/>
            <person name="Pangilinan J."/>
            <person name="Pereira M."/>
            <person name="Perotto S."/>
            <person name="Peter M."/>
            <person name="Riley R."/>
            <person name="Sitrit Y."/>
            <person name="Stielow B."/>
            <person name="Szollosi G."/>
            <person name="Zifcakova L."/>
            <person name="Stursova M."/>
            <person name="Spatafora J.W."/>
            <person name="Tedersoo L."/>
            <person name="Vaario L.-M."/>
            <person name="Yamada A."/>
            <person name="Yan M."/>
            <person name="Wang P."/>
            <person name="Xu J."/>
            <person name="Bruns T."/>
            <person name="Baldrian P."/>
            <person name="Vilgalys R."/>
            <person name="Henrissat B."/>
            <person name="Grigoriev I.V."/>
            <person name="Hibbett D."/>
            <person name="Nagy L.G."/>
            <person name="Martin F.M."/>
        </authorList>
    </citation>
    <scope>NUCLEOTIDE SEQUENCE</scope>
    <source>
        <strain evidence="2">Prilba</strain>
    </source>
</reference>
<evidence type="ECO:0000256" key="1">
    <source>
        <dbReference type="SAM" id="MobiDB-lite"/>
    </source>
</evidence>
<dbReference type="AlphaFoldDB" id="A0A9P5TA24"/>
<feature type="compositionally biased region" description="Gly residues" evidence="1">
    <location>
        <begin position="362"/>
        <end position="374"/>
    </location>
</feature>
<comment type="caution">
    <text evidence="2">The sequence shown here is derived from an EMBL/GenBank/DDBJ whole genome shotgun (WGS) entry which is preliminary data.</text>
</comment>
<evidence type="ECO:0000313" key="2">
    <source>
        <dbReference type="EMBL" id="KAF8481718.1"/>
    </source>
</evidence>
<organism evidence="2 3">
    <name type="scientific">Russula ochroleuca</name>
    <dbReference type="NCBI Taxonomy" id="152965"/>
    <lineage>
        <taxon>Eukaryota</taxon>
        <taxon>Fungi</taxon>
        <taxon>Dikarya</taxon>
        <taxon>Basidiomycota</taxon>
        <taxon>Agaricomycotina</taxon>
        <taxon>Agaricomycetes</taxon>
        <taxon>Russulales</taxon>
        <taxon>Russulaceae</taxon>
        <taxon>Russula</taxon>
    </lineage>
</organism>
<dbReference type="EMBL" id="WHVB01000006">
    <property type="protein sequence ID" value="KAF8481718.1"/>
    <property type="molecule type" value="Genomic_DNA"/>
</dbReference>
<feature type="compositionally biased region" description="Low complexity" evidence="1">
    <location>
        <begin position="82"/>
        <end position="103"/>
    </location>
</feature>
<feature type="region of interest" description="Disordered" evidence="1">
    <location>
        <begin position="359"/>
        <end position="476"/>
    </location>
</feature>
<keyword evidence="3" id="KW-1185">Reference proteome</keyword>
<name>A0A9P5TA24_9AGAM</name>
<accession>A0A9P5TA24</accession>
<proteinExistence type="predicted"/>
<feature type="region of interest" description="Disordered" evidence="1">
    <location>
        <begin position="75"/>
        <end position="107"/>
    </location>
</feature>
<dbReference type="Proteomes" id="UP000759537">
    <property type="component" value="Unassembled WGS sequence"/>
</dbReference>
<protein>
    <submittedName>
        <fullName evidence="2">Uncharacterized protein</fullName>
    </submittedName>
</protein>
<sequence length="476" mass="51326">MAATSCDALRYQYKLGPGNPKKSLRWPRYTCSAFHAARILRRRKQIRNLTNTSKRKPGALREILTCKTKRTWKRRPSLNCPAGASSDDSVSTSHTASSTTRRAGIPHQQHAEAAQFARWTCRLQQPLPCFRAKRASQLGSFLLARCKTKLVSDAYSQSLNIDSICSDHEGLGPTIVSWMSFPTRFDSTSGPITGKVKLLFIICFLPKALLLTFELPLNQDIHPETYHPWQKTETGSAPMRRSYVQHESHLACLADEHFTHPRSQTASYRKAAWAKCLKATLPRVWNEGGGGTRYPRGEIKGSRSRRRGRGGGTAQGEGEGRRRSAQCEGEGALTGVAALTGAGAQTQCAEARGITAARRGAGVDGGRRSGGADTGEGDVDAKRKDQGRRHSAQAARASTQRWGAQGRGGSAAQGDGADADGSAGAGCPGPLNPRGSGNKPSARIWGEGWGGFGGKWNPHPLARGWGLGHEKPLSRA</sequence>
<feature type="region of interest" description="Disordered" evidence="1">
    <location>
        <begin position="287"/>
        <end position="327"/>
    </location>
</feature>
<reference evidence="2" key="2">
    <citation type="journal article" date="2020" name="Nat. Commun.">
        <title>Large-scale genome sequencing of mycorrhizal fungi provides insights into the early evolution of symbiotic traits.</title>
        <authorList>
            <person name="Miyauchi S."/>
            <person name="Kiss E."/>
            <person name="Kuo A."/>
            <person name="Drula E."/>
            <person name="Kohler A."/>
            <person name="Sanchez-Garcia M."/>
            <person name="Morin E."/>
            <person name="Andreopoulos B."/>
            <person name="Barry K.W."/>
            <person name="Bonito G."/>
            <person name="Buee M."/>
            <person name="Carver A."/>
            <person name="Chen C."/>
            <person name="Cichocki N."/>
            <person name="Clum A."/>
            <person name="Culley D."/>
            <person name="Crous P.W."/>
            <person name="Fauchery L."/>
            <person name="Girlanda M."/>
            <person name="Hayes R.D."/>
            <person name="Keri Z."/>
            <person name="LaButti K."/>
            <person name="Lipzen A."/>
            <person name="Lombard V."/>
            <person name="Magnuson J."/>
            <person name="Maillard F."/>
            <person name="Murat C."/>
            <person name="Nolan M."/>
            <person name="Ohm R.A."/>
            <person name="Pangilinan J."/>
            <person name="Pereira M.F."/>
            <person name="Perotto S."/>
            <person name="Peter M."/>
            <person name="Pfister S."/>
            <person name="Riley R."/>
            <person name="Sitrit Y."/>
            <person name="Stielow J.B."/>
            <person name="Szollosi G."/>
            <person name="Zifcakova L."/>
            <person name="Stursova M."/>
            <person name="Spatafora J.W."/>
            <person name="Tedersoo L."/>
            <person name="Vaario L.M."/>
            <person name="Yamada A."/>
            <person name="Yan M."/>
            <person name="Wang P."/>
            <person name="Xu J."/>
            <person name="Bruns T."/>
            <person name="Baldrian P."/>
            <person name="Vilgalys R."/>
            <person name="Dunand C."/>
            <person name="Henrissat B."/>
            <person name="Grigoriev I.V."/>
            <person name="Hibbett D."/>
            <person name="Nagy L.G."/>
            <person name="Martin F.M."/>
        </authorList>
    </citation>
    <scope>NUCLEOTIDE SEQUENCE</scope>
    <source>
        <strain evidence="2">Prilba</strain>
    </source>
</reference>
<gene>
    <name evidence="2" type="ORF">DFH94DRAFT_681095</name>
</gene>
<evidence type="ECO:0000313" key="3">
    <source>
        <dbReference type="Proteomes" id="UP000759537"/>
    </source>
</evidence>
<feature type="compositionally biased region" description="Low complexity" evidence="1">
    <location>
        <begin position="412"/>
        <end position="422"/>
    </location>
</feature>